<evidence type="ECO:0000256" key="3">
    <source>
        <dbReference type="SAM" id="SignalP"/>
    </source>
</evidence>
<feature type="domain" description="LTD" evidence="4">
    <location>
        <begin position="331"/>
        <end position="485"/>
    </location>
</feature>
<dbReference type="PANTHER" id="PTHR40050">
    <property type="entry name" value="INNER SPORE COAT PROTEIN H"/>
    <property type="match status" value="1"/>
</dbReference>
<dbReference type="Pfam" id="PF13385">
    <property type="entry name" value="Laminin_G_3"/>
    <property type="match status" value="1"/>
</dbReference>
<name>A0ABT3G889_9BACT</name>
<dbReference type="InterPro" id="IPR006558">
    <property type="entry name" value="LamG-like"/>
</dbReference>
<dbReference type="PROSITE" id="PS51841">
    <property type="entry name" value="LTD"/>
    <property type="match status" value="2"/>
</dbReference>
<proteinExistence type="predicted"/>
<dbReference type="Proteomes" id="UP001165653">
    <property type="component" value="Unassembled WGS sequence"/>
</dbReference>
<dbReference type="Gene3D" id="2.60.40.1260">
    <property type="entry name" value="Lamin Tail domain"/>
    <property type="match status" value="2"/>
</dbReference>
<feature type="chain" id="PRO_5045131687" evidence="3">
    <location>
        <begin position="20"/>
        <end position="1460"/>
    </location>
</feature>
<dbReference type="InterPro" id="IPR036415">
    <property type="entry name" value="Lamin_tail_dom_sf"/>
</dbReference>
<keyword evidence="1 3" id="KW-0732">Signal</keyword>
<comment type="caution">
    <text evidence="5">The sequence shown here is derived from an EMBL/GenBank/DDBJ whole genome shotgun (WGS) entry which is preliminary data.</text>
</comment>
<dbReference type="Gene3D" id="2.60.120.200">
    <property type="match status" value="1"/>
</dbReference>
<evidence type="ECO:0000259" key="4">
    <source>
        <dbReference type="PROSITE" id="PS51841"/>
    </source>
</evidence>
<evidence type="ECO:0000256" key="1">
    <source>
        <dbReference type="ARBA" id="ARBA00022729"/>
    </source>
</evidence>
<gene>
    <name evidence="5" type="ORF">OJ996_20900</name>
</gene>
<dbReference type="InterPro" id="IPR001322">
    <property type="entry name" value="Lamin_tail_dom"/>
</dbReference>
<dbReference type="SUPFAM" id="SSF74853">
    <property type="entry name" value="Lamin A/C globular tail domain"/>
    <property type="match status" value="2"/>
</dbReference>
<dbReference type="InterPro" id="IPR013320">
    <property type="entry name" value="ConA-like_dom_sf"/>
</dbReference>
<dbReference type="SUPFAM" id="SSF49899">
    <property type="entry name" value="Concanavalin A-like lectins/glucanases"/>
    <property type="match status" value="1"/>
</dbReference>
<keyword evidence="2" id="KW-1015">Disulfide bond</keyword>
<reference evidence="5" key="1">
    <citation type="submission" date="2022-10" db="EMBL/GenBank/DDBJ databases">
        <title>Luteolibacter sp. GHJ8, whole genome shotgun sequencing project.</title>
        <authorList>
            <person name="Zhao G."/>
            <person name="Shen L."/>
        </authorList>
    </citation>
    <scope>NUCLEOTIDE SEQUENCE</scope>
    <source>
        <strain evidence="5">GHJ8</strain>
    </source>
</reference>
<dbReference type="SMART" id="SM00560">
    <property type="entry name" value="LamGL"/>
    <property type="match status" value="1"/>
</dbReference>
<dbReference type="PANTHER" id="PTHR40050:SF1">
    <property type="entry name" value="INNER SPORE COAT PROTEIN H"/>
    <property type="match status" value="1"/>
</dbReference>
<evidence type="ECO:0000256" key="2">
    <source>
        <dbReference type="ARBA" id="ARBA00023157"/>
    </source>
</evidence>
<sequence length="1460" mass="155913">MEPRTLMALLCLCPTPLCANLVAHWKLDGSPNEETASYPAVWEGEAAYTNTVPAPLSTGAADLNGTWLKAGAAIDFERHQAFTATAWIKGGAQDATILGDMVEMEGNQGWELHVGTAANGGNAQSLTVWLNNDYPANAIQVSASIPVLDEQWRHVAFTYDGSSNGEGIQIYVDGAPVAVSVTLNSLGGSIANGPAAELNIGSRMNGAAHSFTGQIDEVAIFSRQLSPAEMSTVFSAGIEAISFPYIASTVPSAGQSVTTLTAAEAEFTHPVGGVDAADLLVNGIPASGVTAIDPKRYRFSFPAPPQGDVHFTWAAAHGIVGVNGVAAQPTPWSALSAPVLPAPQAAISEFLAQNSGGQYDQDFDTPDWIEIHNPGTAIVNLAGWSLTDNPAEPRQWVFPTQSLAPGARLLVFASGKDRSSPGSQLHANFKLGMESGGYLGLFDPAGQLVHAYENYPQQEANVSFGLSSNGKPADGRVAWRYQTPSPGAAAAGAVFSGASIMSTSFSPANPQPGQPITVTVRLSPETVISGSGPTLRYRMMHGGETQTLFFDDGQHGDGAAGDKVWGVTIPSAPTAGQMVRWRIGVTSNGGSSRWPVNVNTAAELPLYEGTVTGGTAAGYLPIYQFFVPGYTIPTSTSQSGIDSDTGARGAFYGNGKLYDNVLIRIKGTTSRYLLKRSHRVDFNPGREFEWSPDFPAQRELNLNSEYNDPSYLRQNQQLWMHRDSGNAGSEHFPVKLLMNNSPWQLAFHNYSADSELVETMGLDKRGALYKQVGTLSTSAGGEKKSRKWEGTSDYTALKSALNANSTTRNRYIYDNLNLPAVINYLAVARIAQEGDDVWANMVMYRDSDNTGEWRPIPFDLNLSFGQLFYNGESLNSFVHATNDDNKSHPLYGSGFCLPNTGNTGSYNRLYHAIILNTNARAMLLRRMRTIMDQYVKAPGTSAANSLLESRFNTMAALILNDANADRATWGLPPNSGAYGLGPGISPTQGLTTLKNDFLYPRRTHLYVTHSVNNTSKVIGLFNEDNAGIPNAQVANPMIAFGTVMAHPSSGNQNHEYIELLNNSADAVDVSGWILRGAGGTFTFEPGTVIAPAGKLFVSPDVKAFRARPSTPTANEQNFVVGPYRGRLSPYGETLVLENATGGVVAQKSVVADPNAPAVTLRVTEIMSSSAHTTNTVNGDWFELTNTGSATLDLSGFSWDDSRNESGQAYFGQVLIAPGESLVVLDEDDDDEARAFRQAWGLPSSVKILTREDFGLPELRGLGNGDSVIVYTPGGIETTRANFPAHVAGKSRVWFRNGVAVPGGYAQAGKYGAVNSGAAPSDIGSPGFAGADPATLTNPYDQWTAANDLWSTAALADSDPDGDGRSNRAEYAFGGDPDVKDFPPPPMMLRNGNHAEWMLVRRTSDPGLVIGVETSSDLTNWTPTSLEILSEVPHPTMSGYVKTIYSIPMTGSEGFFRGRTN</sequence>
<feature type="domain" description="LTD" evidence="4">
    <location>
        <begin position="1147"/>
        <end position="1289"/>
    </location>
</feature>
<evidence type="ECO:0000313" key="5">
    <source>
        <dbReference type="EMBL" id="MCW1916060.1"/>
    </source>
</evidence>
<dbReference type="EMBL" id="JAPDDR010000012">
    <property type="protein sequence ID" value="MCW1916060.1"/>
    <property type="molecule type" value="Genomic_DNA"/>
</dbReference>
<accession>A0ABT3G889</accession>
<evidence type="ECO:0000313" key="6">
    <source>
        <dbReference type="Proteomes" id="UP001165653"/>
    </source>
</evidence>
<dbReference type="RefSeq" id="WP_264515624.1">
    <property type="nucleotide sequence ID" value="NZ_JAPDDR010000012.1"/>
</dbReference>
<protein>
    <submittedName>
        <fullName evidence="5">Lamin tail domain-containing protein</fullName>
    </submittedName>
</protein>
<feature type="signal peptide" evidence="3">
    <location>
        <begin position="1"/>
        <end position="19"/>
    </location>
</feature>
<organism evidence="5 6">
    <name type="scientific">Luteolibacter rhizosphaerae</name>
    <dbReference type="NCBI Taxonomy" id="2989719"/>
    <lineage>
        <taxon>Bacteria</taxon>
        <taxon>Pseudomonadati</taxon>
        <taxon>Verrucomicrobiota</taxon>
        <taxon>Verrucomicrobiia</taxon>
        <taxon>Verrucomicrobiales</taxon>
        <taxon>Verrucomicrobiaceae</taxon>
        <taxon>Luteolibacter</taxon>
    </lineage>
</organism>
<dbReference type="InterPro" id="IPR014867">
    <property type="entry name" value="Spore_coat_CotH_CotH2/3/7"/>
</dbReference>
<dbReference type="Pfam" id="PF00932">
    <property type="entry name" value="LTD"/>
    <property type="match status" value="3"/>
</dbReference>
<keyword evidence="6" id="KW-1185">Reference proteome</keyword>
<dbReference type="Pfam" id="PF08757">
    <property type="entry name" value="CotH"/>
    <property type="match status" value="1"/>
</dbReference>